<evidence type="ECO:0000313" key="1">
    <source>
        <dbReference type="EMBL" id="AYN40518.1"/>
    </source>
</evidence>
<gene>
    <name evidence="1" type="ORF">D9753_18220</name>
</gene>
<evidence type="ECO:0000313" key="2">
    <source>
        <dbReference type="Proteomes" id="UP000268329"/>
    </source>
</evidence>
<dbReference type="KEGG" id="sdd:D9753_18220"/>
<dbReference type="EMBL" id="CP033073">
    <property type="protein sequence ID" value="AYN40518.1"/>
    <property type="molecule type" value="Genomic_DNA"/>
</dbReference>
<accession>A0A3G2JDX4</accession>
<dbReference type="Proteomes" id="UP000268329">
    <property type="component" value="Chromosome"/>
</dbReference>
<organism evidence="1 2">
    <name type="scientific">Streptomyces dangxiongensis</name>
    <dbReference type="NCBI Taxonomy" id="1442032"/>
    <lineage>
        <taxon>Bacteria</taxon>
        <taxon>Bacillati</taxon>
        <taxon>Actinomycetota</taxon>
        <taxon>Actinomycetes</taxon>
        <taxon>Kitasatosporales</taxon>
        <taxon>Streptomycetaceae</taxon>
        <taxon>Streptomyces</taxon>
    </lineage>
</organism>
<reference evidence="1 2" key="1">
    <citation type="submission" date="2018-10" db="EMBL/GenBank/DDBJ databases">
        <title>The genome of Streptomyces dangxiongensis Z022.</title>
        <authorList>
            <person name="Zhang B."/>
        </authorList>
    </citation>
    <scope>NUCLEOTIDE SEQUENCE [LARGE SCALE GENOMIC DNA]</scope>
    <source>
        <strain evidence="1 2">Z022</strain>
    </source>
</reference>
<protein>
    <submittedName>
        <fullName evidence="1">Uncharacterized protein</fullName>
    </submittedName>
</protein>
<sequence length="82" mass="8504">MVTARDDVDPFAVMESLQAAPDQARIVLPSLGVDAGSPALGLVELGRARADVAMRLAEALRHGGDEWAARVGPARTAVSRPG</sequence>
<dbReference type="AlphaFoldDB" id="A0A3G2JDX4"/>
<keyword evidence="2" id="KW-1185">Reference proteome</keyword>
<dbReference type="OrthoDB" id="4297040at2"/>
<name>A0A3G2JDX4_9ACTN</name>
<proteinExistence type="predicted"/>